<sequence length="287" mass="32895">MDLSQLRYFLAIVETQGFTKAAERLFVSQPSLSAGIKKLEQELGVVLFERGGRRATLTAAGNIFLEKARNIIYEYQSALQTLQDFQQYPTLRLGVVCTLRISVICSLVSAFRVENPHITIQLKDSYVNNLNKLLEDGEVDLILTVLNGEENPETSVKLFEQQLLLAVPEIHPFAQREEINISELEEQPYIERINCEFWRENPLIYKSAGVKTRAVYLANQEEWVIHLIQEGLGISFMPVWSNLSGIKYINISEVDICRQIGLKWKNEQNSELVSLFRDFAANQNYTF</sequence>
<dbReference type="InterPro" id="IPR036390">
    <property type="entry name" value="WH_DNA-bd_sf"/>
</dbReference>
<dbReference type="PANTHER" id="PTHR30346">
    <property type="entry name" value="TRANSCRIPTIONAL DUAL REGULATOR HCAR-RELATED"/>
    <property type="match status" value="1"/>
</dbReference>
<accession>A0A1Z4LUF7</accession>
<dbReference type="GO" id="GO:0032993">
    <property type="term" value="C:protein-DNA complex"/>
    <property type="evidence" value="ECO:0007669"/>
    <property type="project" value="TreeGrafter"/>
</dbReference>
<dbReference type="FunFam" id="1.10.10.10:FF:000001">
    <property type="entry name" value="LysR family transcriptional regulator"/>
    <property type="match status" value="1"/>
</dbReference>
<dbReference type="EMBL" id="AP018227">
    <property type="protein sequence ID" value="BAY84824.1"/>
    <property type="molecule type" value="Genomic_DNA"/>
</dbReference>
<keyword evidence="2" id="KW-0805">Transcription regulation</keyword>
<gene>
    <name evidence="6" type="ORF">NIES267_43210</name>
</gene>
<dbReference type="Gene3D" id="3.40.190.10">
    <property type="entry name" value="Periplasmic binding protein-like II"/>
    <property type="match status" value="2"/>
</dbReference>
<keyword evidence="7" id="KW-1185">Reference proteome</keyword>
<dbReference type="OrthoDB" id="9803735at2"/>
<evidence type="ECO:0000313" key="7">
    <source>
        <dbReference type="Proteomes" id="UP000218418"/>
    </source>
</evidence>
<dbReference type="PANTHER" id="PTHR30346:SF28">
    <property type="entry name" value="HTH-TYPE TRANSCRIPTIONAL REGULATOR CYNR"/>
    <property type="match status" value="1"/>
</dbReference>
<evidence type="ECO:0000259" key="5">
    <source>
        <dbReference type="PROSITE" id="PS50931"/>
    </source>
</evidence>
<feature type="domain" description="HTH lysR-type" evidence="5">
    <location>
        <begin position="1"/>
        <end position="58"/>
    </location>
</feature>
<evidence type="ECO:0000256" key="3">
    <source>
        <dbReference type="ARBA" id="ARBA00023125"/>
    </source>
</evidence>
<dbReference type="GO" id="GO:0003700">
    <property type="term" value="F:DNA-binding transcription factor activity"/>
    <property type="evidence" value="ECO:0007669"/>
    <property type="project" value="InterPro"/>
</dbReference>
<dbReference type="InterPro" id="IPR000847">
    <property type="entry name" value="LysR_HTH_N"/>
</dbReference>
<dbReference type="GO" id="GO:0003677">
    <property type="term" value="F:DNA binding"/>
    <property type="evidence" value="ECO:0007669"/>
    <property type="project" value="UniProtKB-KW"/>
</dbReference>
<dbReference type="Pfam" id="PF03466">
    <property type="entry name" value="LysR_substrate"/>
    <property type="match status" value="1"/>
</dbReference>
<dbReference type="Pfam" id="PF00126">
    <property type="entry name" value="HTH_1"/>
    <property type="match status" value="1"/>
</dbReference>
<reference evidence="6 7" key="1">
    <citation type="submission" date="2017-06" db="EMBL/GenBank/DDBJ databases">
        <title>Genome sequencing of cyanobaciteial culture collection at National Institute for Environmental Studies (NIES).</title>
        <authorList>
            <person name="Hirose Y."/>
            <person name="Shimura Y."/>
            <person name="Fujisawa T."/>
            <person name="Nakamura Y."/>
            <person name="Kawachi M."/>
        </authorList>
    </citation>
    <scope>NUCLEOTIDE SEQUENCE [LARGE SCALE GENOMIC DNA]</scope>
    <source>
        <strain evidence="6 7">NIES-267</strain>
    </source>
</reference>
<organism evidence="6 7">
    <name type="scientific">Calothrix parasitica NIES-267</name>
    <dbReference type="NCBI Taxonomy" id="1973488"/>
    <lineage>
        <taxon>Bacteria</taxon>
        <taxon>Bacillati</taxon>
        <taxon>Cyanobacteriota</taxon>
        <taxon>Cyanophyceae</taxon>
        <taxon>Nostocales</taxon>
        <taxon>Calotrichaceae</taxon>
        <taxon>Calothrix</taxon>
    </lineage>
</organism>
<evidence type="ECO:0000313" key="6">
    <source>
        <dbReference type="EMBL" id="BAY84824.1"/>
    </source>
</evidence>
<comment type="similarity">
    <text evidence="1">Belongs to the LysR transcriptional regulatory family.</text>
</comment>
<keyword evidence="4" id="KW-0804">Transcription</keyword>
<dbReference type="Proteomes" id="UP000218418">
    <property type="component" value="Chromosome"/>
</dbReference>
<dbReference type="AlphaFoldDB" id="A0A1Z4LUF7"/>
<name>A0A1Z4LUF7_9CYAN</name>
<keyword evidence="3" id="KW-0238">DNA-binding</keyword>
<dbReference type="PRINTS" id="PR00039">
    <property type="entry name" value="HTHLYSR"/>
</dbReference>
<evidence type="ECO:0000256" key="1">
    <source>
        <dbReference type="ARBA" id="ARBA00009437"/>
    </source>
</evidence>
<dbReference type="SUPFAM" id="SSF53850">
    <property type="entry name" value="Periplasmic binding protein-like II"/>
    <property type="match status" value="1"/>
</dbReference>
<evidence type="ECO:0000256" key="2">
    <source>
        <dbReference type="ARBA" id="ARBA00023015"/>
    </source>
</evidence>
<dbReference type="InterPro" id="IPR036388">
    <property type="entry name" value="WH-like_DNA-bd_sf"/>
</dbReference>
<dbReference type="CDD" id="cd05466">
    <property type="entry name" value="PBP2_LTTR_substrate"/>
    <property type="match status" value="1"/>
</dbReference>
<dbReference type="PROSITE" id="PS50931">
    <property type="entry name" value="HTH_LYSR"/>
    <property type="match status" value="1"/>
</dbReference>
<evidence type="ECO:0000256" key="4">
    <source>
        <dbReference type="ARBA" id="ARBA00023163"/>
    </source>
</evidence>
<dbReference type="InterPro" id="IPR005119">
    <property type="entry name" value="LysR_subst-bd"/>
</dbReference>
<proteinExistence type="inferred from homology"/>
<protein>
    <submittedName>
        <fullName evidence="6">Transcriptional regulatory protein LysR family</fullName>
    </submittedName>
</protein>
<dbReference type="Gene3D" id="1.10.10.10">
    <property type="entry name" value="Winged helix-like DNA-binding domain superfamily/Winged helix DNA-binding domain"/>
    <property type="match status" value="1"/>
</dbReference>
<dbReference type="SUPFAM" id="SSF46785">
    <property type="entry name" value="Winged helix' DNA-binding domain"/>
    <property type="match status" value="1"/>
</dbReference>